<dbReference type="AlphaFoldDB" id="A0A254TKA9"/>
<evidence type="ECO:0000313" key="5">
    <source>
        <dbReference type="Proteomes" id="UP000197535"/>
    </source>
</evidence>
<dbReference type="GO" id="GO:0046872">
    <property type="term" value="F:metal ion binding"/>
    <property type="evidence" value="ECO:0007669"/>
    <property type="project" value="UniProtKB-KW"/>
</dbReference>
<reference evidence="4 5" key="1">
    <citation type="submission" date="2016-02" db="EMBL/GenBank/DDBJ databases">
        <authorList>
            <person name="Wen L."/>
            <person name="He K."/>
            <person name="Yang H."/>
        </authorList>
    </citation>
    <scope>NUCLEOTIDE SEQUENCE [LARGE SCALE GENOMIC DNA]</scope>
    <source>
        <strain evidence="4 5">TSA40</strain>
    </source>
</reference>
<dbReference type="GO" id="GO:0019323">
    <property type="term" value="P:pentose catabolic process"/>
    <property type="evidence" value="ECO:0007669"/>
    <property type="project" value="TreeGrafter"/>
</dbReference>
<keyword evidence="2" id="KW-0456">Lyase</keyword>
<sequence length="214" mass="22833">MRKAARALARGGLVTAFGHCSMRVDDGHFLVCAARPMGLIDAGEPGTVVPVDGPLPPGVLGEVRMHQQIYSRRPEVQAVCRFMSPHVMALAAMGESPSARHGFSSYFYPKVPLWTDPALVRNDDAARGVAETMGAAPAVVVSGNGAVTAADSIEKAVSLAWFLEDAARVELAVRSAGGSAHVTFKHADQARQRATWEGRIAERIWEYLTAGDPE</sequence>
<dbReference type="Pfam" id="PF00596">
    <property type="entry name" value="Aldolase_II"/>
    <property type="match status" value="1"/>
</dbReference>
<dbReference type="GO" id="GO:0005829">
    <property type="term" value="C:cytosol"/>
    <property type="evidence" value="ECO:0007669"/>
    <property type="project" value="TreeGrafter"/>
</dbReference>
<evidence type="ECO:0000259" key="3">
    <source>
        <dbReference type="SMART" id="SM01007"/>
    </source>
</evidence>
<keyword evidence="1" id="KW-0479">Metal-binding</keyword>
<evidence type="ECO:0000256" key="1">
    <source>
        <dbReference type="ARBA" id="ARBA00022723"/>
    </source>
</evidence>
<dbReference type="InterPro" id="IPR050197">
    <property type="entry name" value="Aldolase_class_II_sugar_metab"/>
</dbReference>
<comment type="caution">
    <text evidence="4">The sequence shown here is derived from an EMBL/GenBank/DDBJ whole genome shotgun (WGS) entry which is preliminary data.</text>
</comment>
<dbReference type="PANTHER" id="PTHR22789">
    <property type="entry name" value="FUCULOSE PHOSPHATE ALDOLASE"/>
    <property type="match status" value="1"/>
</dbReference>
<dbReference type="Gene3D" id="3.40.225.10">
    <property type="entry name" value="Class II aldolase/adducin N-terminal domain"/>
    <property type="match status" value="1"/>
</dbReference>
<keyword evidence="5" id="KW-1185">Reference proteome</keyword>
<dbReference type="SMART" id="SM01007">
    <property type="entry name" value="Aldolase_II"/>
    <property type="match status" value="1"/>
</dbReference>
<dbReference type="InterPro" id="IPR036409">
    <property type="entry name" value="Aldolase_II/adducin_N_sf"/>
</dbReference>
<evidence type="ECO:0000313" key="4">
    <source>
        <dbReference type="EMBL" id="OWW22945.1"/>
    </source>
</evidence>
<dbReference type="InterPro" id="IPR001303">
    <property type="entry name" value="Aldolase_II/adducin_N"/>
</dbReference>
<protein>
    <submittedName>
        <fullName evidence="4">Aldolase</fullName>
    </submittedName>
</protein>
<accession>A0A254TKA9</accession>
<dbReference type="SUPFAM" id="SSF53639">
    <property type="entry name" value="AraD/HMP-PK domain-like"/>
    <property type="match status" value="1"/>
</dbReference>
<feature type="domain" description="Class II aldolase/adducin N-terminal" evidence="3">
    <location>
        <begin position="1"/>
        <end position="171"/>
    </location>
</feature>
<dbReference type="PANTHER" id="PTHR22789:SF0">
    <property type="entry name" value="3-OXO-TETRONATE 4-PHOSPHATE DECARBOXYLASE-RELATED"/>
    <property type="match status" value="1"/>
</dbReference>
<proteinExistence type="predicted"/>
<dbReference type="GO" id="GO:0016832">
    <property type="term" value="F:aldehyde-lyase activity"/>
    <property type="evidence" value="ECO:0007669"/>
    <property type="project" value="TreeGrafter"/>
</dbReference>
<name>A0A254TKA9_9BURK</name>
<organism evidence="4 5">
    <name type="scientific">Noviherbaspirillum denitrificans</name>
    <dbReference type="NCBI Taxonomy" id="1968433"/>
    <lineage>
        <taxon>Bacteria</taxon>
        <taxon>Pseudomonadati</taxon>
        <taxon>Pseudomonadota</taxon>
        <taxon>Betaproteobacteria</taxon>
        <taxon>Burkholderiales</taxon>
        <taxon>Oxalobacteraceae</taxon>
        <taxon>Noviherbaspirillum</taxon>
    </lineage>
</organism>
<dbReference type="EMBL" id="LSTO01000001">
    <property type="protein sequence ID" value="OWW22945.1"/>
    <property type="molecule type" value="Genomic_DNA"/>
</dbReference>
<gene>
    <name evidence="4" type="ORF">AYR66_18705</name>
</gene>
<dbReference type="Proteomes" id="UP000197535">
    <property type="component" value="Unassembled WGS sequence"/>
</dbReference>
<evidence type="ECO:0000256" key="2">
    <source>
        <dbReference type="ARBA" id="ARBA00023239"/>
    </source>
</evidence>